<dbReference type="EMBL" id="CAFBQU010000017">
    <property type="protein sequence ID" value="CAB5064874.1"/>
    <property type="molecule type" value="Genomic_DNA"/>
</dbReference>
<evidence type="ECO:0000313" key="3">
    <source>
        <dbReference type="EMBL" id="CAB5023278.1"/>
    </source>
</evidence>
<dbReference type="GO" id="GO:0004190">
    <property type="term" value="F:aspartic-type endopeptidase activity"/>
    <property type="evidence" value="ECO:0007669"/>
    <property type="project" value="InterPro"/>
</dbReference>
<evidence type="ECO:0000259" key="2">
    <source>
        <dbReference type="Pfam" id="PF01478"/>
    </source>
</evidence>
<keyword evidence="1" id="KW-1133">Transmembrane helix</keyword>
<evidence type="ECO:0000313" key="4">
    <source>
        <dbReference type="EMBL" id="CAB5064874.1"/>
    </source>
</evidence>
<dbReference type="InterPro" id="IPR000045">
    <property type="entry name" value="Prepilin_IV_endopep_pep"/>
</dbReference>
<gene>
    <name evidence="3" type="ORF">UFOPK4098_00984</name>
    <name evidence="4" type="ORF">UFOPK4347_00822</name>
</gene>
<feature type="transmembrane region" description="Helical" evidence="1">
    <location>
        <begin position="133"/>
        <end position="151"/>
    </location>
</feature>
<dbReference type="AlphaFoldDB" id="A0A6J7UES2"/>
<feature type="transmembrane region" description="Helical" evidence="1">
    <location>
        <begin position="54"/>
        <end position="76"/>
    </location>
</feature>
<feature type="transmembrane region" description="Helical" evidence="1">
    <location>
        <begin position="83"/>
        <end position="102"/>
    </location>
</feature>
<dbReference type="EMBL" id="CAFBPN010000051">
    <property type="protein sequence ID" value="CAB5023278.1"/>
    <property type="molecule type" value="Genomic_DNA"/>
</dbReference>
<feature type="transmembrane region" description="Helical" evidence="1">
    <location>
        <begin position="108"/>
        <end position="126"/>
    </location>
</feature>
<accession>A0A6J7UES2</accession>
<dbReference type="Gene3D" id="1.20.120.1220">
    <property type="match status" value="1"/>
</dbReference>
<protein>
    <submittedName>
        <fullName evidence="4">Unannotated protein</fullName>
    </submittedName>
</protein>
<evidence type="ECO:0000256" key="1">
    <source>
        <dbReference type="SAM" id="Phobius"/>
    </source>
</evidence>
<proteinExistence type="predicted"/>
<feature type="domain" description="Prepilin type IV endopeptidase peptidase" evidence="2">
    <location>
        <begin position="62"/>
        <end position="169"/>
    </location>
</feature>
<organism evidence="4">
    <name type="scientific">freshwater metagenome</name>
    <dbReference type="NCBI Taxonomy" id="449393"/>
    <lineage>
        <taxon>unclassified sequences</taxon>
        <taxon>metagenomes</taxon>
        <taxon>ecological metagenomes</taxon>
    </lineage>
</organism>
<sequence length="203" mass="21243">MLGLVGGAWVVLTAQRNIARIQHSAFHFGVPERCAIVFCTVDIAMLLAKSADRWFAAMGLVVIGCGLIAIGVIDAFTHRVPRYINGLAITLGVPLLVLDAIIHWDLGNILRAGAGAVVLFAFFVGLKSIAQGSFGKGDVLLAPIVGFALAYNSWGALLTGAVSIFLIGGVVSAALLFTGRVSRKSRIAFGPYIVVGTLLALVI</sequence>
<dbReference type="GO" id="GO:0016020">
    <property type="term" value="C:membrane"/>
    <property type="evidence" value="ECO:0007669"/>
    <property type="project" value="InterPro"/>
</dbReference>
<name>A0A6J7UES2_9ZZZZ</name>
<reference evidence="4" key="1">
    <citation type="submission" date="2020-05" db="EMBL/GenBank/DDBJ databases">
        <authorList>
            <person name="Chiriac C."/>
            <person name="Salcher M."/>
            <person name="Ghai R."/>
            <person name="Kavagutti S V."/>
        </authorList>
    </citation>
    <scope>NUCLEOTIDE SEQUENCE</scope>
</reference>
<keyword evidence="1" id="KW-0472">Membrane</keyword>
<feature type="transmembrane region" description="Helical" evidence="1">
    <location>
        <begin position="157"/>
        <end position="177"/>
    </location>
</feature>
<dbReference type="Pfam" id="PF01478">
    <property type="entry name" value="Peptidase_A24"/>
    <property type="match status" value="1"/>
</dbReference>
<keyword evidence="1" id="KW-0812">Transmembrane</keyword>